<evidence type="ECO:0000259" key="6">
    <source>
        <dbReference type="PROSITE" id="PS51296"/>
    </source>
</evidence>
<dbReference type="InterPro" id="IPR006311">
    <property type="entry name" value="TAT_signal"/>
</dbReference>
<dbReference type="CDD" id="cd03476">
    <property type="entry name" value="Rieske_ArOX_small"/>
    <property type="match status" value="1"/>
</dbReference>
<gene>
    <name evidence="7" type="ORF">THERU_04625</name>
</gene>
<evidence type="ECO:0000256" key="2">
    <source>
        <dbReference type="ARBA" id="ARBA00022723"/>
    </source>
</evidence>
<keyword evidence="1" id="KW-0001">2Fe-2S</keyword>
<feature type="domain" description="Rieske" evidence="6">
    <location>
        <begin position="48"/>
        <end position="142"/>
    </location>
</feature>
<keyword evidence="4" id="KW-0411">Iron-sulfur</keyword>
<dbReference type="eggNOG" id="COG0723">
    <property type="taxonomic scope" value="Bacteria"/>
</dbReference>
<dbReference type="Gene3D" id="2.102.10.10">
    <property type="entry name" value="Rieske [2Fe-2S] iron-sulphur domain"/>
    <property type="match status" value="1"/>
</dbReference>
<evidence type="ECO:0000313" key="8">
    <source>
        <dbReference type="Proteomes" id="UP000018914"/>
    </source>
</evidence>
<keyword evidence="5" id="KW-1015">Disulfide bond</keyword>
<dbReference type="PATRIC" id="fig|75906.3.peg.899"/>
<name>W0DCP1_9AQUI</name>
<dbReference type="SUPFAM" id="SSF50022">
    <property type="entry name" value="ISP domain"/>
    <property type="match status" value="1"/>
</dbReference>
<dbReference type="GO" id="GO:0046872">
    <property type="term" value="F:metal ion binding"/>
    <property type="evidence" value="ECO:0007669"/>
    <property type="project" value="UniProtKB-KW"/>
</dbReference>
<dbReference type="PANTHER" id="PTHR10134">
    <property type="entry name" value="CYTOCHROME B-C1 COMPLEX SUBUNIT RIESKE, MITOCHONDRIAL"/>
    <property type="match status" value="1"/>
</dbReference>
<keyword evidence="3" id="KW-0408">Iron</keyword>
<evidence type="ECO:0000256" key="3">
    <source>
        <dbReference type="ARBA" id="ARBA00023004"/>
    </source>
</evidence>
<dbReference type="NCBIfam" id="TIGR02694">
    <property type="entry name" value="arsenite_ox_S"/>
    <property type="match status" value="1"/>
</dbReference>
<accession>W0DCP1</accession>
<organism evidence="8">
    <name type="scientific">Thermocrinis ruber</name>
    <dbReference type="NCBI Taxonomy" id="75906"/>
    <lineage>
        <taxon>Bacteria</taxon>
        <taxon>Pseudomonadati</taxon>
        <taxon>Aquificota</taxon>
        <taxon>Aquificia</taxon>
        <taxon>Aquificales</taxon>
        <taxon>Aquificaceae</taxon>
        <taxon>Thermocrinis</taxon>
    </lineage>
</organism>
<keyword evidence="8" id="KW-1185">Reference proteome</keyword>
<dbReference type="GO" id="GO:0051537">
    <property type="term" value="F:2 iron, 2 sulfur cluster binding"/>
    <property type="evidence" value="ECO:0007669"/>
    <property type="project" value="UniProtKB-KW"/>
</dbReference>
<protein>
    <submittedName>
        <fullName evidence="7">Arsenite oxidase small subunit</fullName>
    </submittedName>
</protein>
<dbReference type="HOGENOM" id="CLU_055690_1_3_0"/>
<evidence type="ECO:0000256" key="5">
    <source>
        <dbReference type="ARBA" id="ARBA00023157"/>
    </source>
</evidence>
<proteinExistence type="predicted"/>
<dbReference type="InterPro" id="IPR036922">
    <property type="entry name" value="Rieske_2Fe-2S_sf"/>
</dbReference>
<dbReference type="InterPro" id="IPR014349">
    <property type="entry name" value="Rieske_Fe-S_prot"/>
</dbReference>
<dbReference type="Pfam" id="PF00355">
    <property type="entry name" value="Rieske"/>
    <property type="match status" value="1"/>
</dbReference>
<keyword evidence="2" id="KW-0479">Metal-binding</keyword>
<dbReference type="InterPro" id="IPR017941">
    <property type="entry name" value="Rieske_2Fe-2S"/>
</dbReference>
<evidence type="ECO:0000256" key="4">
    <source>
        <dbReference type="ARBA" id="ARBA00023014"/>
    </source>
</evidence>
<dbReference type="PROSITE" id="PS51318">
    <property type="entry name" value="TAT"/>
    <property type="match status" value="1"/>
</dbReference>
<evidence type="ECO:0000313" key="7">
    <source>
        <dbReference type="EMBL" id="AHE96066.1"/>
    </source>
</evidence>
<sequence length="167" mass="18338">MTKISRRTFIGGSAMMGALLTSPELVKALTSQPYPRVKVANIRNLRVGEPVSFNYPDEHSPAVLIKLGERAYGGVGPDGDIVAFSSLCTHMGCPVSYSKKRFVCACHYSMFDPAKNGQTYQGHASEWLPQIILRFEPSTGDIYAEGVEGLIWGRVRNVLKATKTTKK</sequence>
<dbReference type="PROSITE" id="PS51296">
    <property type="entry name" value="RIESKE"/>
    <property type="match status" value="1"/>
</dbReference>
<reference evidence="7 8" key="1">
    <citation type="submission" date="2013-12" db="EMBL/GenBank/DDBJ databases">
        <authorList>
            <consortium name="DOE Joint Genome Institute"/>
            <person name="Eisen J."/>
            <person name="Huntemann M."/>
            <person name="Han J."/>
            <person name="Chen A."/>
            <person name="Kyrpides N."/>
            <person name="Mavromatis K."/>
            <person name="Markowitz V."/>
            <person name="Palaniappan K."/>
            <person name="Ivanova N."/>
            <person name="Schaumberg A."/>
            <person name="Pati A."/>
            <person name="Liolios K."/>
            <person name="Nordberg H.P."/>
            <person name="Cantor M.N."/>
            <person name="Hua S.X."/>
            <person name="Woyke T."/>
        </authorList>
    </citation>
    <scope>NUCLEOTIDE SEQUENCE [LARGE SCALE GENOMIC DNA]</scope>
    <source>
        <strain evidence="7 8">DSM 23557</strain>
    </source>
</reference>
<dbReference type="STRING" id="75906.THERU_04625"/>
<dbReference type="Proteomes" id="UP000018914">
    <property type="component" value="Chromosome"/>
</dbReference>
<dbReference type="AlphaFoldDB" id="W0DCP1"/>
<dbReference type="KEGG" id="trd:THERU_04625"/>
<dbReference type="EMBL" id="CP007028">
    <property type="protein sequence ID" value="AHE96066.1"/>
    <property type="molecule type" value="Genomic_DNA"/>
</dbReference>
<dbReference type="InterPro" id="IPR014067">
    <property type="entry name" value="AioB/IdrB_ssu"/>
</dbReference>
<evidence type="ECO:0000256" key="1">
    <source>
        <dbReference type="ARBA" id="ARBA00022714"/>
    </source>
</evidence>